<reference evidence="1" key="1">
    <citation type="journal article" date="2020" name="Nature">
        <title>Giant virus diversity and host interactions through global metagenomics.</title>
        <authorList>
            <person name="Schulz F."/>
            <person name="Roux S."/>
            <person name="Paez-Espino D."/>
            <person name="Jungbluth S."/>
            <person name="Walsh D.A."/>
            <person name="Denef V.J."/>
            <person name="McMahon K.D."/>
            <person name="Konstantinidis K.T."/>
            <person name="Eloe-Fadrosh E.A."/>
            <person name="Kyrpides N.C."/>
            <person name="Woyke T."/>
        </authorList>
    </citation>
    <scope>NUCLEOTIDE SEQUENCE</scope>
    <source>
        <strain evidence="1">GVMAG-S-3300012919-55</strain>
    </source>
</reference>
<protein>
    <submittedName>
        <fullName evidence="1">Uncharacterized protein</fullName>
    </submittedName>
</protein>
<evidence type="ECO:0000313" key="1">
    <source>
        <dbReference type="EMBL" id="QHU17808.1"/>
    </source>
</evidence>
<accession>A0A6C0KN95</accession>
<sequence>MEKNIRLKVNEHMEEMITSMQTWIEKNNAQISVNDVNKTNEFIQFMRDFPNIELHKEDFQKRKRLKNNVPDFNRCIALKCNGDRCSRRQKTSGVMFCGTHMKGAHYGTTDQVQSNKQTETIQLWLQDINGISRYIDKNNNIYCMEDILNSVETPRIIGQYGIRENNTYFMIQT</sequence>
<organism evidence="1">
    <name type="scientific">viral metagenome</name>
    <dbReference type="NCBI Taxonomy" id="1070528"/>
    <lineage>
        <taxon>unclassified sequences</taxon>
        <taxon>metagenomes</taxon>
        <taxon>organismal metagenomes</taxon>
    </lineage>
</organism>
<dbReference type="EMBL" id="MN740918">
    <property type="protein sequence ID" value="QHU17808.1"/>
    <property type="molecule type" value="Genomic_DNA"/>
</dbReference>
<proteinExistence type="predicted"/>
<dbReference type="AlphaFoldDB" id="A0A6C0KN95"/>
<name>A0A6C0KN95_9ZZZZ</name>